<protein>
    <submittedName>
        <fullName evidence="2">Uncharacterized protein</fullName>
    </submittedName>
</protein>
<feature type="region of interest" description="Disordered" evidence="1">
    <location>
        <begin position="188"/>
        <end position="208"/>
    </location>
</feature>
<keyword evidence="3" id="KW-1185">Reference proteome</keyword>
<sequence length="328" mass="36294">MTETTPADDGVAAADAMILRFVGTDQNGVALQELRAAHVAEVLQGLVGLTSDFEKAGVFHEDGPSGSEVLVRPPREGSFIIEVVRMATDNWDAAKIAAATAEAAVVGVPSLSSILWWATKSTRAQVKDVTYLDNGNVKINWQDDTVDEVPAAAWNELKTRKTRRKKQLRQIMAPLSDTRVTEVDVANPSAPDHYEATDKNAQTTASPQSFVLRRSDYDAVRPEDEVQQSSEIFSAEAQMAAINFDDPTKWRVKTRNRTRNVAVEDSAFLGRVAHGLAIRRTDIFWLRIREDKTVTNGRTQTHWTVEKVETYRRAAGDNESQEANPTSD</sequence>
<evidence type="ECO:0000313" key="2">
    <source>
        <dbReference type="EMBL" id="BBZ27516.1"/>
    </source>
</evidence>
<evidence type="ECO:0000313" key="3">
    <source>
        <dbReference type="Proteomes" id="UP000466517"/>
    </source>
</evidence>
<dbReference type="KEGG" id="mmag:MMAD_18110"/>
<dbReference type="EMBL" id="AP022610">
    <property type="protein sequence ID" value="BBZ27516.1"/>
    <property type="molecule type" value="Genomic_DNA"/>
</dbReference>
<name>A0A7I7XD24_9MYCO</name>
<feature type="compositionally biased region" description="Polar residues" evidence="1">
    <location>
        <begin position="199"/>
        <end position="208"/>
    </location>
</feature>
<proteinExistence type="predicted"/>
<accession>A0A7I7XD24</accession>
<reference evidence="2 3" key="1">
    <citation type="journal article" date="2019" name="Emerg. Microbes Infect.">
        <title>Comprehensive subspecies identification of 175 nontuberculous mycobacteria species based on 7547 genomic profiles.</title>
        <authorList>
            <person name="Matsumoto Y."/>
            <person name="Kinjo T."/>
            <person name="Motooka D."/>
            <person name="Nabeya D."/>
            <person name="Jung N."/>
            <person name="Uechi K."/>
            <person name="Horii T."/>
            <person name="Iida T."/>
            <person name="Fujita J."/>
            <person name="Nakamura S."/>
        </authorList>
    </citation>
    <scope>NUCLEOTIDE SEQUENCE [LARGE SCALE GENOMIC DNA]</scope>
    <source>
        <strain evidence="2 3">JCM 13574</strain>
    </source>
</reference>
<evidence type="ECO:0000256" key="1">
    <source>
        <dbReference type="SAM" id="MobiDB-lite"/>
    </source>
</evidence>
<dbReference type="RefSeq" id="WP_246240494.1">
    <property type="nucleotide sequence ID" value="NZ_AP022610.1"/>
</dbReference>
<gene>
    <name evidence="2" type="ORF">MMAD_18110</name>
</gene>
<dbReference type="Proteomes" id="UP000466517">
    <property type="component" value="Chromosome"/>
</dbReference>
<dbReference type="AlphaFoldDB" id="A0A7I7XD24"/>
<organism evidence="2 3">
    <name type="scientific">Mycolicibacterium madagascariense</name>
    <dbReference type="NCBI Taxonomy" id="212765"/>
    <lineage>
        <taxon>Bacteria</taxon>
        <taxon>Bacillati</taxon>
        <taxon>Actinomycetota</taxon>
        <taxon>Actinomycetes</taxon>
        <taxon>Mycobacteriales</taxon>
        <taxon>Mycobacteriaceae</taxon>
        <taxon>Mycolicibacterium</taxon>
    </lineage>
</organism>